<dbReference type="GO" id="GO:0005634">
    <property type="term" value="C:nucleus"/>
    <property type="evidence" value="ECO:0007669"/>
    <property type="project" value="TreeGrafter"/>
</dbReference>
<evidence type="ECO:0000313" key="12">
    <source>
        <dbReference type="Proteomes" id="UP000515208"/>
    </source>
</evidence>
<feature type="region of interest" description="Disordered" evidence="9">
    <location>
        <begin position="412"/>
        <end position="434"/>
    </location>
</feature>
<dbReference type="SMART" id="SM00404">
    <property type="entry name" value="PTPc_motif"/>
    <property type="match status" value="1"/>
</dbReference>
<keyword evidence="12" id="KW-1185">Reference proteome</keyword>
<proteinExistence type="inferred from homology"/>
<dbReference type="InterPro" id="IPR000387">
    <property type="entry name" value="Tyr_Pase_dom"/>
</dbReference>
<dbReference type="RefSeq" id="XP_010836421.1">
    <property type="nucleotide sequence ID" value="XM_010838119.1"/>
</dbReference>
<dbReference type="InterPro" id="IPR000242">
    <property type="entry name" value="PTP_cat"/>
</dbReference>
<dbReference type="Gene3D" id="3.90.190.10">
    <property type="entry name" value="Protein tyrosine phosphatase superfamily"/>
    <property type="match status" value="1"/>
</dbReference>
<dbReference type="SMART" id="SM00194">
    <property type="entry name" value="PTPc"/>
    <property type="match status" value="1"/>
</dbReference>
<dbReference type="Pfam" id="PF00102">
    <property type="entry name" value="Y_phosphatase"/>
    <property type="match status" value="1"/>
</dbReference>
<evidence type="ECO:0000256" key="1">
    <source>
        <dbReference type="ARBA" id="ARBA00004496"/>
    </source>
</evidence>
<dbReference type="PROSITE" id="PS50056">
    <property type="entry name" value="TYR_PHOSPHATASE_2"/>
    <property type="match status" value="1"/>
</dbReference>
<comment type="subcellular location">
    <subcellularLocation>
        <location evidence="1">Cytoplasm</location>
    </subcellularLocation>
</comment>
<evidence type="ECO:0000256" key="5">
    <source>
        <dbReference type="ARBA" id="ARBA00022801"/>
    </source>
</evidence>
<evidence type="ECO:0000256" key="9">
    <source>
        <dbReference type="SAM" id="MobiDB-lite"/>
    </source>
</evidence>
<evidence type="ECO:0000256" key="3">
    <source>
        <dbReference type="ARBA" id="ARBA00022490"/>
    </source>
</evidence>
<sequence length="434" mass="48988">SGSSLTLSSHPRVFLRSSHQDIRARSAAWKTESVRSTEAGSRPENVRKNRYKDVLPYDQTRVILSLLQEEGHGDYINGNFIRGTDGSQAYIATQGPLPHTLLDFWRLIWEFGVKVILMACQEMENGRKKCERYWALQQEPLQIGPFCITLTREMWLNPDIKLRILQVTFQKESRSVSQLQYMSWPDRGVPSNPDNVLAMVEKARHLQGSGPNPLCVHCSAGCGRTGVLCTVDYVRQLLLTQMIPPNFSLFSVVLEIRKQRPLAIQTEEQYRFLYHTVSQMFLSAIQNASPHYQNLKENCVPLYDEALSLWTSQNLNAIARPSSGVLRYVAPPPESSLSSFFFLEASPFLTFETLAPSLSFSSPNIHQPFRWRHQALSEDARGAQQGRVPVDESLAGPGAYEDVADRAQTGGLGFNLRIGRPKGPRDPPAEWTRV</sequence>
<dbReference type="InterPro" id="IPR029021">
    <property type="entry name" value="Prot-tyrosine_phosphatase-like"/>
</dbReference>
<dbReference type="PROSITE" id="PS00383">
    <property type="entry name" value="TYR_PHOSPHATASE_1"/>
    <property type="match status" value="1"/>
</dbReference>
<dbReference type="GeneID" id="104987278"/>
<dbReference type="PROSITE" id="PS50055">
    <property type="entry name" value="TYR_PHOSPHATASE_PTP"/>
    <property type="match status" value="1"/>
</dbReference>
<keyword evidence="6" id="KW-0904">Protein phosphatase</keyword>
<feature type="domain" description="Tyrosine-protein phosphatase" evidence="10">
    <location>
        <begin position="15"/>
        <end position="280"/>
    </location>
</feature>
<dbReference type="GO" id="GO:0005737">
    <property type="term" value="C:cytoplasm"/>
    <property type="evidence" value="ECO:0007669"/>
    <property type="project" value="UniProtKB-SubCell"/>
</dbReference>
<protein>
    <recommendedName>
        <fullName evidence="2">protein-tyrosine-phosphatase</fullName>
        <ecNumber evidence="2">3.1.3.48</ecNumber>
    </recommendedName>
</protein>
<evidence type="ECO:0000259" key="10">
    <source>
        <dbReference type="PROSITE" id="PS50055"/>
    </source>
</evidence>
<keyword evidence="3" id="KW-0963">Cytoplasm</keyword>
<dbReference type="FunFam" id="3.90.190.10:FF:000045">
    <property type="entry name" value="Tyrosine-protein phosphatase non-receptor type 12"/>
    <property type="match status" value="1"/>
</dbReference>
<feature type="compositionally biased region" description="Basic and acidic residues" evidence="9">
    <location>
        <begin position="423"/>
        <end position="434"/>
    </location>
</feature>
<evidence type="ECO:0000256" key="6">
    <source>
        <dbReference type="ARBA" id="ARBA00022912"/>
    </source>
</evidence>
<dbReference type="AlphaFoldDB" id="A0A6P3H309"/>
<dbReference type="InterPro" id="IPR047170">
    <property type="entry name" value="PTN12/18/22"/>
</dbReference>
<evidence type="ECO:0000256" key="8">
    <source>
        <dbReference type="ARBA" id="ARBA00051722"/>
    </source>
</evidence>
<reference evidence="13" key="1">
    <citation type="submission" date="2025-08" db="UniProtKB">
        <authorList>
            <consortium name="RefSeq"/>
        </authorList>
    </citation>
    <scope>IDENTIFICATION</scope>
    <source>
        <tissue evidence="13">Blood</tissue>
    </source>
</reference>
<name>A0A6P3H309_BISBB</name>
<accession>A0A6P3H309</accession>
<evidence type="ECO:0000256" key="4">
    <source>
        <dbReference type="ARBA" id="ARBA00022553"/>
    </source>
</evidence>
<dbReference type="InterPro" id="IPR016130">
    <property type="entry name" value="Tyr_Pase_AS"/>
</dbReference>
<evidence type="ECO:0000313" key="13">
    <source>
        <dbReference type="RefSeq" id="XP_010836421.1"/>
    </source>
</evidence>
<dbReference type="KEGG" id="bbis:104987278"/>
<dbReference type="EC" id="3.1.3.48" evidence="2"/>
<dbReference type="SUPFAM" id="SSF52799">
    <property type="entry name" value="(Phosphotyrosine protein) phosphatases II"/>
    <property type="match status" value="1"/>
</dbReference>
<organism evidence="12 13">
    <name type="scientific">Bison bison bison</name>
    <name type="common">North American plains bison</name>
    <dbReference type="NCBI Taxonomy" id="43346"/>
    <lineage>
        <taxon>Eukaryota</taxon>
        <taxon>Metazoa</taxon>
        <taxon>Chordata</taxon>
        <taxon>Craniata</taxon>
        <taxon>Vertebrata</taxon>
        <taxon>Euteleostomi</taxon>
        <taxon>Mammalia</taxon>
        <taxon>Eutheria</taxon>
        <taxon>Laurasiatheria</taxon>
        <taxon>Artiodactyla</taxon>
        <taxon>Ruminantia</taxon>
        <taxon>Pecora</taxon>
        <taxon>Bovidae</taxon>
        <taxon>Bovinae</taxon>
        <taxon>Bison</taxon>
    </lineage>
</organism>
<dbReference type="CTD" id="26469"/>
<dbReference type="Proteomes" id="UP000515208">
    <property type="component" value="Unplaced"/>
</dbReference>
<comment type="similarity">
    <text evidence="7">Belongs to the protein-tyrosine phosphatase family. Non-receptor class 4 subfamily.</text>
</comment>
<dbReference type="InterPro" id="IPR003595">
    <property type="entry name" value="Tyr_Pase_cat"/>
</dbReference>
<dbReference type="PANTHER" id="PTHR45983:SF4">
    <property type="entry name" value="TYROSINE-PROTEIN PHOSPHATASE NON-RECEPTOR TYPE 18"/>
    <property type="match status" value="1"/>
</dbReference>
<keyword evidence="5" id="KW-0378">Hydrolase</keyword>
<evidence type="ECO:0000256" key="2">
    <source>
        <dbReference type="ARBA" id="ARBA00013064"/>
    </source>
</evidence>
<evidence type="ECO:0000256" key="7">
    <source>
        <dbReference type="ARBA" id="ARBA00034734"/>
    </source>
</evidence>
<gene>
    <name evidence="13" type="primary">PTPN18</name>
</gene>
<feature type="non-terminal residue" evidence="13">
    <location>
        <position position="1"/>
    </location>
</feature>
<feature type="domain" description="Tyrosine specific protein phosphatases" evidence="11">
    <location>
        <begin position="194"/>
        <end position="271"/>
    </location>
</feature>
<dbReference type="GO" id="GO:0004726">
    <property type="term" value="F:non-membrane spanning protein tyrosine phosphatase activity"/>
    <property type="evidence" value="ECO:0007669"/>
    <property type="project" value="InterPro"/>
</dbReference>
<evidence type="ECO:0000259" key="11">
    <source>
        <dbReference type="PROSITE" id="PS50056"/>
    </source>
</evidence>
<comment type="catalytic activity">
    <reaction evidence="8">
        <text>O-phospho-L-tyrosyl-[protein] + H2O = L-tyrosyl-[protein] + phosphate</text>
        <dbReference type="Rhea" id="RHEA:10684"/>
        <dbReference type="Rhea" id="RHEA-COMP:10136"/>
        <dbReference type="Rhea" id="RHEA-COMP:20101"/>
        <dbReference type="ChEBI" id="CHEBI:15377"/>
        <dbReference type="ChEBI" id="CHEBI:43474"/>
        <dbReference type="ChEBI" id="CHEBI:46858"/>
        <dbReference type="ChEBI" id="CHEBI:61978"/>
        <dbReference type="EC" id="3.1.3.48"/>
    </reaction>
</comment>
<dbReference type="PANTHER" id="PTHR45983">
    <property type="entry name" value="TYROSINE PHOSPHATSE N18, PUTATIVE-RELATED"/>
    <property type="match status" value="1"/>
</dbReference>
<keyword evidence="4" id="KW-0597">Phosphoprotein</keyword>
<dbReference type="OrthoDB" id="8609993at2759"/>
<dbReference type="PRINTS" id="PR00700">
    <property type="entry name" value="PRTYPHPHTASE"/>
</dbReference>